<proteinExistence type="predicted"/>
<dbReference type="AlphaFoldDB" id="A0A8W8I3D5"/>
<sequence length="123" mass="14051">MGKSWCDRIIFEYFQLAQAASKRLQTKPGLTSVINPYYISPMYFWNQLQLVVGSEEDVHIRREVIALYVYALRDSTACQCQYISGSKGSSRNDEIKQRASQAAHILFIMLSPSSGKWSLDYVS</sequence>
<organism evidence="1 2">
    <name type="scientific">Magallana gigas</name>
    <name type="common">Pacific oyster</name>
    <name type="synonym">Crassostrea gigas</name>
    <dbReference type="NCBI Taxonomy" id="29159"/>
    <lineage>
        <taxon>Eukaryota</taxon>
        <taxon>Metazoa</taxon>
        <taxon>Spiralia</taxon>
        <taxon>Lophotrochozoa</taxon>
        <taxon>Mollusca</taxon>
        <taxon>Bivalvia</taxon>
        <taxon>Autobranchia</taxon>
        <taxon>Pteriomorphia</taxon>
        <taxon>Ostreida</taxon>
        <taxon>Ostreoidea</taxon>
        <taxon>Ostreidae</taxon>
        <taxon>Magallana</taxon>
    </lineage>
</organism>
<evidence type="ECO:0000313" key="2">
    <source>
        <dbReference type="Proteomes" id="UP000005408"/>
    </source>
</evidence>
<accession>A0A8W8I3D5</accession>
<keyword evidence="2" id="KW-1185">Reference proteome</keyword>
<dbReference type="Proteomes" id="UP000005408">
    <property type="component" value="Unassembled WGS sequence"/>
</dbReference>
<dbReference type="EnsemblMetazoa" id="G12334.5">
    <property type="protein sequence ID" value="G12334.5:cds"/>
    <property type="gene ID" value="G12334"/>
</dbReference>
<evidence type="ECO:0000313" key="1">
    <source>
        <dbReference type="EnsemblMetazoa" id="G12334.5:cds"/>
    </source>
</evidence>
<reference evidence="1" key="1">
    <citation type="submission" date="2022-08" db="UniProtKB">
        <authorList>
            <consortium name="EnsemblMetazoa"/>
        </authorList>
    </citation>
    <scope>IDENTIFICATION</scope>
    <source>
        <strain evidence="1">05x7-T-G4-1.051#20</strain>
    </source>
</reference>
<protein>
    <submittedName>
        <fullName evidence="1">Uncharacterized protein</fullName>
    </submittedName>
</protein>
<name>A0A8W8I3D5_MAGGI</name>